<comment type="similarity">
    <text evidence="2">Belongs to the BshC family.</text>
</comment>
<accession>A0A4R7D0I2</accession>
<feature type="domain" description="Bacillithiol biosynthesis BshC C-terminal coiled-coil" evidence="4">
    <location>
        <begin position="377"/>
        <end position="532"/>
    </location>
</feature>
<dbReference type="GO" id="GO:0016874">
    <property type="term" value="F:ligase activity"/>
    <property type="evidence" value="ECO:0007669"/>
    <property type="project" value="UniProtKB-UniRule"/>
</dbReference>
<evidence type="ECO:0000259" key="3">
    <source>
        <dbReference type="Pfam" id="PF10079"/>
    </source>
</evidence>
<dbReference type="Pfam" id="PF24850">
    <property type="entry name" value="CC_BshC"/>
    <property type="match status" value="1"/>
</dbReference>
<proteinExistence type="inferred from homology"/>
<dbReference type="Pfam" id="PF10079">
    <property type="entry name" value="Rossmann-like_BshC"/>
    <property type="match status" value="1"/>
</dbReference>
<keyword evidence="1 2" id="KW-0436">Ligase</keyword>
<dbReference type="RefSeq" id="WP_133673480.1">
    <property type="nucleotide sequence ID" value="NZ_SNZW01000015.1"/>
</dbReference>
<feature type="domain" description="Bacillithiol biosynthesis BshC N-terminal Rossmann-like" evidence="3">
    <location>
        <begin position="1"/>
        <end position="375"/>
    </location>
</feature>
<protein>
    <recommendedName>
        <fullName evidence="2">Putative cysteine ligase BshC</fullName>
        <ecNumber evidence="2">6.-.-.-</ecNumber>
    </recommendedName>
</protein>
<evidence type="ECO:0000313" key="6">
    <source>
        <dbReference type="Proteomes" id="UP000295274"/>
    </source>
</evidence>
<evidence type="ECO:0000256" key="2">
    <source>
        <dbReference type="HAMAP-Rule" id="MF_01867"/>
    </source>
</evidence>
<dbReference type="NCBIfam" id="TIGR03998">
    <property type="entry name" value="thiol_BshC"/>
    <property type="match status" value="1"/>
</dbReference>
<dbReference type="InterPro" id="IPR011199">
    <property type="entry name" value="Bacillithiol_biosynth_BshC"/>
</dbReference>
<dbReference type="EMBL" id="SNZW01000015">
    <property type="protein sequence ID" value="TDS14453.1"/>
    <property type="molecule type" value="Genomic_DNA"/>
</dbReference>
<dbReference type="AlphaFoldDB" id="A0A4R7D0I2"/>
<sequence>MDIDCLPLEKTGYFSKLICDYTIADTKLRPLYNRFPDIEGFKGQLEEKGKHFTQAQRDILHASMLNQYKNTDTSKGTIANIQLLKEKNTFTIVTGHQLNLFTGPLYFLYKIISTINLTRQLKKEFPDNNFVPVYWMATEDHDFDEINYFNFKGLKFQWNIEAFGAVGHLSTEGLEEVFALYSKTIGDSKNAKVLKELFENAYLKHNNLTDATRFLANEIFKDYGLVIVDGDHIDLKKTLVPYIKRDIFEQTAFKKVSESITKIENISSDYPVQVNPREINYFYLKDGIRERIIESKGNYLVNETNISFTKDELIDEMNAHPERFSPNVIARPLYQEVILPNLCYIGGGGEIAYWLELKAAFEAMNVPFPILLVRNSALIITEKQAEKLEKMNISKSDIFLKQNRLINKKIREISNIDIDFSPQKKLLEEQFKDMYVLAEKTDKSFLGAVKAQEVKQKKGLEALEKRLLQAQKRKLKDHVVRMTELQNEMFPNQSLQERQSNFSEFYLAYGEDLIPMLFEALQPLDLNFTVITQK</sequence>
<name>A0A4R7D0I2_9FLAO</name>
<organism evidence="5 6">
    <name type="scientific">Maribacter caenipelagi</name>
    <dbReference type="NCBI Taxonomy" id="1447781"/>
    <lineage>
        <taxon>Bacteria</taxon>
        <taxon>Pseudomonadati</taxon>
        <taxon>Bacteroidota</taxon>
        <taxon>Flavobacteriia</taxon>
        <taxon>Flavobacteriales</taxon>
        <taxon>Flavobacteriaceae</taxon>
        <taxon>Maribacter</taxon>
    </lineage>
</organism>
<dbReference type="EC" id="6.-.-.-" evidence="2"/>
<dbReference type="InterPro" id="IPR055399">
    <property type="entry name" value="CC_BshC"/>
</dbReference>
<evidence type="ECO:0000256" key="1">
    <source>
        <dbReference type="ARBA" id="ARBA00022598"/>
    </source>
</evidence>
<dbReference type="HAMAP" id="MF_01867">
    <property type="entry name" value="BshC"/>
    <property type="match status" value="1"/>
</dbReference>
<dbReference type="OrthoDB" id="9765151at2"/>
<reference evidence="5 6" key="1">
    <citation type="submission" date="2019-03" db="EMBL/GenBank/DDBJ databases">
        <title>Genomic Encyclopedia of Type Strains, Phase III (KMG-III): the genomes of soil and plant-associated and newly described type strains.</title>
        <authorList>
            <person name="Whitman W."/>
        </authorList>
    </citation>
    <scope>NUCLEOTIDE SEQUENCE [LARGE SCALE GENOMIC DNA]</scope>
    <source>
        <strain evidence="5 6">CECT 8455</strain>
    </source>
</reference>
<dbReference type="Proteomes" id="UP000295274">
    <property type="component" value="Unassembled WGS sequence"/>
</dbReference>
<dbReference type="PIRSF" id="PIRSF012535">
    <property type="entry name" value="UCP012535"/>
    <property type="match status" value="1"/>
</dbReference>
<comment type="caution">
    <text evidence="5">The sequence shown here is derived from an EMBL/GenBank/DDBJ whole genome shotgun (WGS) entry which is preliminary data.</text>
</comment>
<keyword evidence="6" id="KW-1185">Reference proteome</keyword>
<evidence type="ECO:0000259" key="4">
    <source>
        <dbReference type="Pfam" id="PF24850"/>
    </source>
</evidence>
<gene>
    <name evidence="2" type="primary">bshC</name>
    <name evidence="5" type="ORF">DFQ03_2540</name>
</gene>
<dbReference type="InterPro" id="IPR055398">
    <property type="entry name" value="Rossmann-like_BshC"/>
</dbReference>
<evidence type="ECO:0000313" key="5">
    <source>
        <dbReference type="EMBL" id="TDS14453.1"/>
    </source>
</evidence>